<evidence type="ECO:0000313" key="1">
    <source>
        <dbReference type="EMBL" id="CUO22827.1"/>
    </source>
</evidence>
<dbReference type="EMBL" id="CYZH01000007">
    <property type="protein sequence ID" value="CUO22827.1"/>
    <property type="molecule type" value="Genomic_DNA"/>
</dbReference>
<evidence type="ECO:0000313" key="2">
    <source>
        <dbReference type="Proteomes" id="UP000095517"/>
    </source>
</evidence>
<gene>
    <name evidence="1" type="ORF">ERS852397_01600</name>
</gene>
<dbReference type="RefSeq" id="WP_055278847.1">
    <property type="nucleotide sequence ID" value="NZ_CABIXA010000007.1"/>
</dbReference>
<sequence>MKYQTIYDSEVALFENLRKTYPEEMRDRIVDDGLCWAAISNKMPDKSNRNWPECLWTESKRRVLFFLKEPNRNEGEDYKDWDWSEGSEMFGNVLAYWLEGLMTTNADYCPKYNEISSRKDIFKKYPLAIVNSKKIAGGSSANWNTIWEYAERDKLFLRTQIRDILIPNIIVCGGSNDAEDKSRKVLSIALDYVFQDLKEGFRKINNWCYYNSEAEILLIDSYHPSLRMNEQEKIEGLISGFHDFILKTNYKY</sequence>
<proteinExistence type="predicted"/>
<organism evidence="1 2">
    <name type="scientific">Bacteroides finegoldii</name>
    <dbReference type="NCBI Taxonomy" id="338188"/>
    <lineage>
        <taxon>Bacteria</taxon>
        <taxon>Pseudomonadati</taxon>
        <taxon>Bacteroidota</taxon>
        <taxon>Bacteroidia</taxon>
        <taxon>Bacteroidales</taxon>
        <taxon>Bacteroidaceae</taxon>
        <taxon>Bacteroides</taxon>
    </lineage>
</organism>
<dbReference type="Proteomes" id="UP000095517">
    <property type="component" value="Unassembled WGS sequence"/>
</dbReference>
<protein>
    <submittedName>
        <fullName evidence="1">Uncharacterized protein</fullName>
    </submittedName>
</protein>
<accession>A0A174DC22</accession>
<name>A0A174DC22_9BACE</name>
<dbReference type="STRING" id="338188.ERS852397_01600"/>
<dbReference type="AlphaFoldDB" id="A0A174DC22"/>
<reference evidence="1 2" key="1">
    <citation type="submission" date="2015-09" db="EMBL/GenBank/DDBJ databases">
        <authorList>
            <consortium name="Pathogen Informatics"/>
        </authorList>
    </citation>
    <scope>NUCLEOTIDE SEQUENCE [LARGE SCALE GENOMIC DNA]</scope>
    <source>
        <strain evidence="1 2">2789STDY5608840</strain>
    </source>
</reference>